<dbReference type="AlphaFoldDB" id="F4LVT8"/>
<evidence type="ECO:0000313" key="3">
    <source>
        <dbReference type="EMBL" id="CCP25341.1"/>
    </source>
</evidence>
<protein>
    <submittedName>
        <fullName evidence="3">Lipoprotein LpqB, GerMN domain protein</fullName>
    </submittedName>
</protein>
<dbReference type="OrthoDB" id="9809406at2"/>
<organism evidence="3 4">
    <name type="scientific">Tepidanaerobacter acetatoxydans (strain DSM 21804 / JCM 16047 / Re1)</name>
    <dbReference type="NCBI Taxonomy" id="1209989"/>
    <lineage>
        <taxon>Bacteria</taxon>
        <taxon>Bacillati</taxon>
        <taxon>Bacillota</taxon>
        <taxon>Clostridia</taxon>
        <taxon>Thermosediminibacterales</taxon>
        <taxon>Tepidanaerobacteraceae</taxon>
        <taxon>Tepidanaerobacter</taxon>
    </lineage>
</organism>
<name>F4LVT8_TEPAE</name>
<gene>
    <name evidence="3" type="ordered locus">TEPIRE1_0652</name>
</gene>
<feature type="domain" description="GerMN" evidence="2">
    <location>
        <begin position="208"/>
        <end position="296"/>
    </location>
</feature>
<keyword evidence="1" id="KW-0732">Signal</keyword>
<dbReference type="eggNOG" id="COG5401">
    <property type="taxonomic scope" value="Bacteria"/>
</dbReference>
<feature type="signal peptide" evidence="1">
    <location>
        <begin position="1"/>
        <end position="22"/>
    </location>
</feature>
<dbReference type="Proteomes" id="UP000010802">
    <property type="component" value="Chromosome"/>
</dbReference>
<keyword evidence="4" id="KW-1185">Reference proteome</keyword>
<dbReference type="SMART" id="SM00909">
    <property type="entry name" value="Germane"/>
    <property type="match status" value="2"/>
</dbReference>
<accession>F4LVT8</accession>
<proteinExistence type="predicted"/>
<dbReference type="InterPro" id="IPR019606">
    <property type="entry name" value="GerMN"/>
</dbReference>
<keyword evidence="3" id="KW-0449">Lipoprotein</keyword>
<evidence type="ECO:0000313" key="4">
    <source>
        <dbReference type="Proteomes" id="UP000010802"/>
    </source>
</evidence>
<sequence>MKRLLHAVLITFIIFILAGCNAESSPIDSTYSTPSISSGKMVSVYYIKSGLLTPATYSVDTNVDNYITQVSTAIDLLFSKTVPEGFENELANIKLNSLEISGDTVSIDVSGEFLAGGKTDTAKKQIIYTLTECDNIFHVNITVDGKPYATMLERPQFINLLNPDEYEKDKGNPDEVSKYLTIYYTDENKKYLIPVTIKSDKAKAEDKAKSALQYLSEGAGDIENLQIFPKKIEIKNLRVADGMAEVDLDLNYLLEFINEAQYAEIAIEAVSRTLTSIDGIDKVQFLINGKTMDYVTSNVSIKTPIKPERWYNLVK</sequence>
<dbReference type="HOGENOM" id="CLU_882576_0_0_9"/>
<feature type="domain" description="GerMN" evidence="2">
    <location>
        <begin position="70"/>
        <end position="152"/>
    </location>
</feature>
<dbReference type="KEGG" id="tep:TepRe1_0597"/>
<dbReference type="KEGG" id="tae:TepiRe1_0652"/>
<dbReference type="PROSITE" id="PS51257">
    <property type="entry name" value="PROKAR_LIPOPROTEIN"/>
    <property type="match status" value="1"/>
</dbReference>
<evidence type="ECO:0000256" key="1">
    <source>
        <dbReference type="SAM" id="SignalP"/>
    </source>
</evidence>
<dbReference type="PATRIC" id="fig|1209989.3.peg.702"/>
<dbReference type="RefSeq" id="WP_013777708.1">
    <property type="nucleotide sequence ID" value="NC_015519.1"/>
</dbReference>
<evidence type="ECO:0000259" key="2">
    <source>
        <dbReference type="SMART" id="SM00909"/>
    </source>
</evidence>
<dbReference type="STRING" id="1209989.TepRe1_0597"/>
<dbReference type="Pfam" id="PF10646">
    <property type="entry name" value="Germane"/>
    <property type="match status" value="2"/>
</dbReference>
<feature type="chain" id="PRO_5038475680" evidence="1">
    <location>
        <begin position="23"/>
        <end position="315"/>
    </location>
</feature>
<reference evidence="4" key="1">
    <citation type="journal article" date="2013" name="Genome Announc.">
        <title>First genome sequence of a syntrophic acetate-oxidizing bacterium, Tepidanaerobacter acetatoxydans strain Re1.</title>
        <authorList>
            <person name="Manzoor S."/>
            <person name="Bongcam-Rudloff E."/>
            <person name="Schnurer A."/>
            <person name="Muller B."/>
        </authorList>
    </citation>
    <scope>NUCLEOTIDE SEQUENCE [LARGE SCALE GENOMIC DNA]</scope>
    <source>
        <strain evidence="4">Re1</strain>
    </source>
</reference>
<accession>L0RWS0</accession>
<dbReference type="EMBL" id="HF563609">
    <property type="protein sequence ID" value="CCP25341.1"/>
    <property type="molecule type" value="Genomic_DNA"/>
</dbReference>